<dbReference type="STRING" id="54915.ADS79_05595"/>
<name>A0A0K9YXQ6_9BACL</name>
<dbReference type="AlphaFoldDB" id="A0A0K9YXQ6"/>
<dbReference type="PROSITE" id="PS50937">
    <property type="entry name" value="HTH_MERR_2"/>
    <property type="match status" value="1"/>
</dbReference>
<organism evidence="4 5">
    <name type="scientific">Brevibacillus reuszeri</name>
    <dbReference type="NCBI Taxonomy" id="54915"/>
    <lineage>
        <taxon>Bacteria</taxon>
        <taxon>Bacillati</taxon>
        <taxon>Bacillota</taxon>
        <taxon>Bacilli</taxon>
        <taxon>Bacillales</taxon>
        <taxon>Paenibacillaceae</taxon>
        <taxon>Brevibacillus</taxon>
    </lineage>
</organism>
<dbReference type="InterPro" id="IPR000551">
    <property type="entry name" value="MerR-type_HTH_dom"/>
</dbReference>
<evidence type="ECO:0000313" key="5">
    <source>
        <dbReference type="Proteomes" id="UP000036834"/>
    </source>
</evidence>
<evidence type="ECO:0000313" key="6">
    <source>
        <dbReference type="Proteomes" id="UP000319578"/>
    </source>
</evidence>
<reference evidence="3 6" key="3">
    <citation type="submission" date="2019-06" db="EMBL/GenBank/DDBJ databases">
        <title>Whole genome shotgun sequence of Brevibacillus reuszeri NBRC 15719.</title>
        <authorList>
            <person name="Hosoyama A."/>
            <person name="Uohara A."/>
            <person name="Ohji S."/>
            <person name="Ichikawa N."/>
        </authorList>
    </citation>
    <scope>NUCLEOTIDE SEQUENCE [LARGE SCALE GENOMIC DNA]</scope>
    <source>
        <strain evidence="3 6">NBRC 15719</strain>
    </source>
</reference>
<dbReference type="GO" id="GO:0003700">
    <property type="term" value="F:DNA-binding transcription factor activity"/>
    <property type="evidence" value="ECO:0007669"/>
    <property type="project" value="InterPro"/>
</dbReference>
<dbReference type="Proteomes" id="UP000036834">
    <property type="component" value="Unassembled WGS sequence"/>
</dbReference>
<comment type="caution">
    <text evidence="4">The sequence shown here is derived from an EMBL/GenBank/DDBJ whole genome shotgun (WGS) entry which is preliminary data.</text>
</comment>
<protein>
    <submittedName>
        <fullName evidence="3">MerR family transcriptional regulator</fullName>
    </submittedName>
</protein>
<dbReference type="EMBL" id="BJON01000008">
    <property type="protein sequence ID" value="GED68184.1"/>
    <property type="molecule type" value="Genomic_DNA"/>
</dbReference>
<evidence type="ECO:0000313" key="3">
    <source>
        <dbReference type="EMBL" id="GED68184.1"/>
    </source>
</evidence>
<dbReference type="Pfam" id="PF13411">
    <property type="entry name" value="MerR_1"/>
    <property type="match status" value="1"/>
</dbReference>
<gene>
    <name evidence="4" type="ORF">ADS79_05595</name>
    <name evidence="3" type="ORF">BRE01_18860</name>
</gene>
<evidence type="ECO:0000256" key="1">
    <source>
        <dbReference type="ARBA" id="ARBA00023125"/>
    </source>
</evidence>
<dbReference type="SMART" id="SM00422">
    <property type="entry name" value="HTH_MERR"/>
    <property type="match status" value="1"/>
</dbReference>
<dbReference type="Proteomes" id="UP000319578">
    <property type="component" value="Unassembled WGS sequence"/>
</dbReference>
<dbReference type="GO" id="GO:0003677">
    <property type="term" value="F:DNA binding"/>
    <property type="evidence" value="ECO:0007669"/>
    <property type="project" value="UniProtKB-KW"/>
</dbReference>
<reference evidence="4" key="2">
    <citation type="submission" date="2015-07" db="EMBL/GenBank/DDBJ databases">
        <title>MeaNS - Measles Nucleotide Surveillance Program.</title>
        <authorList>
            <person name="Tran T."/>
            <person name="Druce J."/>
        </authorList>
    </citation>
    <scope>NUCLEOTIDE SEQUENCE</scope>
    <source>
        <strain evidence="4">DSM 9887</strain>
    </source>
</reference>
<keyword evidence="1" id="KW-0238">DNA-binding</keyword>
<evidence type="ECO:0000259" key="2">
    <source>
        <dbReference type="PROSITE" id="PS50937"/>
    </source>
</evidence>
<reference evidence="5" key="1">
    <citation type="submission" date="2015-07" db="EMBL/GenBank/DDBJ databases">
        <title>Genome sequencing project for genomic taxonomy and phylogenomics of Bacillus-like bacteria.</title>
        <authorList>
            <person name="Liu B."/>
            <person name="Wang J."/>
            <person name="Zhu Y."/>
            <person name="Liu G."/>
            <person name="Chen Q."/>
            <person name="Chen Z."/>
            <person name="Lan J."/>
            <person name="Che J."/>
            <person name="Ge C."/>
            <person name="Shi H."/>
            <person name="Pan Z."/>
            <person name="Liu X."/>
        </authorList>
    </citation>
    <scope>NUCLEOTIDE SEQUENCE [LARGE SCALE GENOMIC DNA]</scope>
    <source>
        <strain evidence="5">DSM 9887</strain>
    </source>
</reference>
<proteinExistence type="predicted"/>
<keyword evidence="6" id="KW-1185">Reference proteome</keyword>
<accession>A0A0K9YXQ6</accession>
<evidence type="ECO:0000313" key="4">
    <source>
        <dbReference type="EMBL" id="KNB73427.1"/>
    </source>
</evidence>
<dbReference type="InterPro" id="IPR009061">
    <property type="entry name" value="DNA-bd_dom_put_sf"/>
</dbReference>
<dbReference type="PATRIC" id="fig|54915.3.peg.6531"/>
<dbReference type="PANTHER" id="PTHR30204">
    <property type="entry name" value="REDOX-CYCLING DRUG-SENSING TRANSCRIPTIONAL ACTIVATOR SOXR"/>
    <property type="match status" value="1"/>
</dbReference>
<dbReference type="EMBL" id="LGIQ01000005">
    <property type="protein sequence ID" value="KNB73427.1"/>
    <property type="molecule type" value="Genomic_DNA"/>
</dbReference>
<dbReference type="InterPro" id="IPR047057">
    <property type="entry name" value="MerR_fam"/>
</dbReference>
<dbReference type="PANTHER" id="PTHR30204:SF96">
    <property type="entry name" value="CHROMOSOME-ANCHORING PROTEIN RACA"/>
    <property type="match status" value="1"/>
</dbReference>
<feature type="domain" description="HTH merR-type" evidence="2">
    <location>
        <begin position="10"/>
        <end position="79"/>
    </location>
</feature>
<dbReference type="Gene3D" id="1.10.1660.10">
    <property type="match status" value="1"/>
</dbReference>
<sequence>MVDVSVQSGRYSIGEVAKITGTTVKTVRYYDQIGLVKPVNHTEGGHRLYTTEEIWRLELILTLRYLSFGIEDIRKIISGEISVFTALDWQIEALSTQQRMISNMISILQRAKESDHGEESLRHIRELVESVHISTKERKKFILDKIQESMFIDQFPPDWHESLVQSVIGVLPQEGKLTSGQSAAWTELEELLNSTEFHQEFRESMGVFIKVVNQYLIDAEKWNNKMFDSFERLSVAIQNRESPDSQAVQEVVDDYVAEFADMLQAPVTPELLRLFIGVARISGTNRVRRFWELRSIVNPDMRFLIHTKNLMYQGIQWKIAQLEAGERLHS</sequence>
<dbReference type="SUPFAM" id="SSF46955">
    <property type="entry name" value="Putative DNA-binding domain"/>
    <property type="match status" value="1"/>
</dbReference>
<dbReference type="CDD" id="cd01106">
    <property type="entry name" value="HTH_TipAL-Mta"/>
    <property type="match status" value="1"/>
</dbReference>
<dbReference type="PRINTS" id="PR00040">
    <property type="entry name" value="HTHMERR"/>
</dbReference>